<proteinExistence type="predicted"/>
<dbReference type="STRING" id="1423813.FC26_GL001290"/>
<accession>A0A0R2A3T2</accession>
<keyword evidence="2" id="KW-1185">Reference proteome</keyword>
<sequence length="52" mass="6035">MVQPTNSVHTLSNNIDQLNENSKKIHTSLEFNSRKAFTLVENFFKPKFVKIV</sequence>
<evidence type="ECO:0000313" key="1">
    <source>
        <dbReference type="EMBL" id="KRM61848.1"/>
    </source>
</evidence>
<comment type="caution">
    <text evidence="1">The sequence shown here is derived from an EMBL/GenBank/DDBJ whole genome shotgun (WGS) entry which is preliminary data.</text>
</comment>
<protein>
    <submittedName>
        <fullName evidence="1">Uncharacterized protein</fullName>
    </submittedName>
</protein>
<dbReference type="AlphaFoldDB" id="A0A0R2A3T2"/>
<name>A0A0R2A3T2_9LACO</name>
<reference evidence="1 2" key="1">
    <citation type="journal article" date="2015" name="Genome Announc.">
        <title>Expanding the biotechnology potential of lactobacilli through comparative genomics of 213 strains and associated genera.</title>
        <authorList>
            <person name="Sun Z."/>
            <person name="Harris H.M."/>
            <person name="McCann A."/>
            <person name="Guo C."/>
            <person name="Argimon S."/>
            <person name="Zhang W."/>
            <person name="Yang X."/>
            <person name="Jeffery I.B."/>
            <person name="Cooney J.C."/>
            <person name="Kagawa T.F."/>
            <person name="Liu W."/>
            <person name="Song Y."/>
            <person name="Salvetti E."/>
            <person name="Wrobel A."/>
            <person name="Rasinkangas P."/>
            <person name="Parkhill J."/>
            <person name="Rea M.C."/>
            <person name="O'Sullivan O."/>
            <person name="Ritari J."/>
            <person name="Douillard F.P."/>
            <person name="Paul Ross R."/>
            <person name="Yang R."/>
            <person name="Briner A.E."/>
            <person name="Felis G.E."/>
            <person name="de Vos W.M."/>
            <person name="Barrangou R."/>
            <person name="Klaenhammer T.R."/>
            <person name="Caufield P.W."/>
            <person name="Cui Y."/>
            <person name="Zhang H."/>
            <person name="O'Toole P.W."/>
        </authorList>
    </citation>
    <scope>NUCLEOTIDE SEQUENCE [LARGE SCALE GENOMIC DNA]</scope>
    <source>
        <strain evidence="1 2">DSM 20634</strain>
    </source>
</reference>
<dbReference type="EMBL" id="AYYY01000020">
    <property type="protein sequence ID" value="KRM61848.1"/>
    <property type="molecule type" value="Genomic_DNA"/>
</dbReference>
<dbReference type="Proteomes" id="UP000051733">
    <property type="component" value="Unassembled WGS sequence"/>
</dbReference>
<dbReference type="PATRIC" id="fig|1423813.3.peg.1315"/>
<evidence type="ECO:0000313" key="2">
    <source>
        <dbReference type="Proteomes" id="UP000051733"/>
    </source>
</evidence>
<organism evidence="1 2">
    <name type="scientific">Paucilactobacillus vaccinostercus DSM 20634</name>
    <dbReference type="NCBI Taxonomy" id="1423813"/>
    <lineage>
        <taxon>Bacteria</taxon>
        <taxon>Bacillati</taxon>
        <taxon>Bacillota</taxon>
        <taxon>Bacilli</taxon>
        <taxon>Lactobacillales</taxon>
        <taxon>Lactobacillaceae</taxon>
        <taxon>Paucilactobacillus</taxon>
    </lineage>
</organism>
<gene>
    <name evidence="1" type="ORF">FC26_GL001290</name>
</gene>